<keyword evidence="1" id="KW-1133">Transmembrane helix</keyword>
<dbReference type="KEGG" id="cpri:FZC34_00120"/>
<evidence type="ECO:0000313" key="2">
    <source>
        <dbReference type="EMBL" id="QEK38334.1"/>
    </source>
</evidence>
<protein>
    <recommendedName>
        <fullName evidence="4">Outer membrane beta-barrel protein</fullName>
    </recommendedName>
</protein>
<gene>
    <name evidence="2" type="ORF">FZC34_00120</name>
</gene>
<keyword evidence="1" id="KW-0472">Membrane</keyword>
<keyword evidence="3" id="KW-1185">Reference proteome</keyword>
<dbReference type="AlphaFoldDB" id="A0A5C0UH23"/>
<evidence type="ECO:0000256" key="1">
    <source>
        <dbReference type="SAM" id="Phobius"/>
    </source>
</evidence>
<dbReference type="RefSeq" id="WP_148971450.1">
    <property type="nucleotide sequence ID" value="NZ_CP043316.1"/>
</dbReference>
<reference evidence="2 3" key="1">
    <citation type="submission" date="2019-08" db="EMBL/GenBank/DDBJ databases">
        <title>Highly reduced genomes of protist endosymbionts show evolutionary convergence.</title>
        <authorList>
            <person name="George E."/>
            <person name="Husnik F."/>
            <person name="Tashyreva D."/>
            <person name="Prokopchuk G."/>
            <person name="Horak A."/>
            <person name="Kwong W.K."/>
            <person name="Lukes J."/>
            <person name="Keeling P.J."/>
        </authorList>
    </citation>
    <scope>NUCLEOTIDE SEQUENCE [LARGE SCALE GENOMIC DNA]</scope>
    <source>
        <strain evidence="2">1604LC</strain>
    </source>
</reference>
<name>A0A5C0UH23_9PROT</name>
<feature type="transmembrane region" description="Helical" evidence="1">
    <location>
        <begin position="62"/>
        <end position="83"/>
    </location>
</feature>
<proteinExistence type="predicted"/>
<evidence type="ECO:0008006" key="4">
    <source>
        <dbReference type="Google" id="ProtNLM"/>
    </source>
</evidence>
<keyword evidence="1" id="KW-0812">Transmembrane</keyword>
<organism evidence="2 3">
    <name type="scientific">Candidatus Cytomitobacter primus</name>
    <dbReference type="NCBI Taxonomy" id="2066024"/>
    <lineage>
        <taxon>Bacteria</taxon>
        <taxon>Pseudomonadati</taxon>
        <taxon>Pseudomonadota</taxon>
        <taxon>Alphaproteobacteria</taxon>
        <taxon>Holosporales</taxon>
        <taxon>Holosporaceae</taxon>
        <taxon>Candidatus Cytomitobacter</taxon>
    </lineage>
</organism>
<dbReference type="OrthoDB" id="9830970at2"/>
<feature type="transmembrane region" description="Helical" evidence="1">
    <location>
        <begin position="111"/>
        <end position="133"/>
    </location>
</feature>
<sequence>MRKIILFLMFISQINSISFYIGPRIGLDMSTITLKGKLNDTIKEIKNVIIAEKNTGKLSSRFVMGLSLESFFSAGMLSAGFCIDASRSFRKKNTIETQQSTLKYMINSSSWTLGVMGAAGLNFSLFRLLFFVGPHGQYMESTDDSKNTKHKEWQWIPMIGIGPQIRLGVMVLEVRYLHPAQINLFKQGSNTIKNRVTFNKKGMGTLSVSALMRV</sequence>
<evidence type="ECO:0000313" key="3">
    <source>
        <dbReference type="Proteomes" id="UP000325004"/>
    </source>
</evidence>
<dbReference type="EMBL" id="CP043316">
    <property type="protein sequence ID" value="QEK38334.1"/>
    <property type="molecule type" value="Genomic_DNA"/>
</dbReference>
<dbReference type="Proteomes" id="UP000325004">
    <property type="component" value="Chromosome"/>
</dbReference>
<accession>A0A5C0UH23</accession>